<dbReference type="AlphaFoldDB" id="A0A9X2AFM5"/>
<dbReference type="Pfam" id="PF10011">
    <property type="entry name" value="DUF2254"/>
    <property type="match status" value="1"/>
</dbReference>
<keyword evidence="1" id="KW-0812">Transmembrane</keyword>
<accession>A0A9X2AFM5</accession>
<dbReference type="InterPro" id="IPR018723">
    <property type="entry name" value="DUF2254_membrane"/>
</dbReference>
<comment type="caution">
    <text evidence="2">The sequence shown here is derived from an EMBL/GenBank/DDBJ whole genome shotgun (WGS) entry which is preliminary data.</text>
</comment>
<keyword evidence="3" id="KW-1185">Reference proteome</keyword>
<keyword evidence="1" id="KW-1133">Transmembrane helix</keyword>
<reference evidence="2" key="1">
    <citation type="submission" date="2022-03" db="EMBL/GenBank/DDBJ databases">
        <title>Draft Genome Sequence of Firmicute Strain S0AB, a Heterotrophic Iron/Sulfur-Oxidizing Extreme Acidophile.</title>
        <authorList>
            <person name="Vergara E."/>
            <person name="Pakostova E."/>
            <person name="Johnson D.B."/>
            <person name="Holmes D.S."/>
        </authorList>
    </citation>
    <scope>NUCLEOTIDE SEQUENCE</scope>
    <source>
        <strain evidence="2">S0AB</strain>
    </source>
</reference>
<evidence type="ECO:0008006" key="4">
    <source>
        <dbReference type="Google" id="ProtNLM"/>
    </source>
</evidence>
<name>A0A9X2AFM5_9BACL</name>
<gene>
    <name evidence="2" type="ORF">MM817_02476</name>
</gene>
<proteinExistence type="predicted"/>
<feature type="transmembrane region" description="Helical" evidence="1">
    <location>
        <begin position="124"/>
        <end position="143"/>
    </location>
</feature>
<sequence>MEMNALLKKMILHAVVSGTVIILIFTLSPKGFAGDTDTARNYLSTIVSSLSTILALCISITLVAIQLTASRYTHRVLDLFLKMPFNVSLILFYFVTIIQSLYLLSRISEPIRETLPSYLQPQMTADMVLVVFCFAILIAYLYAVMRLLKPEHIVAEIERECLYAIMRKRKHEALDKVEQICDIAKRAAGDMDSTTGLIAIESLGKIAIHGSRATRSSVTKQFVEIAAIAAKEREGGMLGFVLSGLYAIGAEALQTDRMQDARDVVHAFERIARTALVGQQLVPFVEEAIAAMYRLTSVVIQKETKIMTREHVEFAEKTFRSICQIGEEVLLSEGDGGAYVARVILAHPFGRLLHHLEHLPELITDDGWPLLIDYARLAKRLIHLVQLSDLTHITSWVRDDLTHAVDHEALIRHELILMILLAALSHYEEQKAHVRLFVHAIASKVALPLPIFNEMIGNYRLLRALFDYRDARPHVLAIQTVWEEYTESRSVEVNASLSFLTV</sequence>
<keyword evidence="1" id="KW-0472">Membrane</keyword>
<dbReference type="Proteomes" id="UP001139263">
    <property type="component" value="Unassembled WGS sequence"/>
</dbReference>
<feature type="transmembrane region" description="Helical" evidence="1">
    <location>
        <begin position="85"/>
        <end position="104"/>
    </location>
</feature>
<evidence type="ECO:0000313" key="2">
    <source>
        <dbReference type="EMBL" id="MCI0184181.1"/>
    </source>
</evidence>
<dbReference type="RefSeq" id="WP_241715600.1">
    <property type="nucleotide sequence ID" value="NZ_JALBUF010000009.1"/>
</dbReference>
<evidence type="ECO:0000256" key="1">
    <source>
        <dbReference type="SAM" id="Phobius"/>
    </source>
</evidence>
<protein>
    <recommendedName>
        <fullName evidence="4">DUF2254 domain-containing protein</fullName>
    </recommendedName>
</protein>
<organism evidence="2 3">
    <name type="scientific">Sulfoacidibacillus ferrooxidans</name>
    <dbReference type="NCBI Taxonomy" id="2005001"/>
    <lineage>
        <taxon>Bacteria</taxon>
        <taxon>Bacillati</taxon>
        <taxon>Bacillota</taxon>
        <taxon>Bacilli</taxon>
        <taxon>Bacillales</taxon>
        <taxon>Alicyclobacillaceae</taxon>
        <taxon>Sulfoacidibacillus</taxon>
    </lineage>
</organism>
<evidence type="ECO:0000313" key="3">
    <source>
        <dbReference type="Proteomes" id="UP001139263"/>
    </source>
</evidence>
<feature type="transmembrane region" description="Helical" evidence="1">
    <location>
        <begin position="43"/>
        <end position="65"/>
    </location>
</feature>
<dbReference type="EMBL" id="JALBUF010000009">
    <property type="protein sequence ID" value="MCI0184181.1"/>
    <property type="molecule type" value="Genomic_DNA"/>
</dbReference>